<evidence type="ECO:0000256" key="14">
    <source>
        <dbReference type="PROSITE-ProRule" id="PRU01360"/>
    </source>
</evidence>
<comment type="subcellular location">
    <subcellularLocation>
        <location evidence="1 14">Cell outer membrane</location>
        <topology evidence="1 14">Multi-pass membrane protein</topology>
    </subcellularLocation>
</comment>
<keyword evidence="5" id="KW-0410">Iron transport</keyword>
<evidence type="ECO:0000259" key="18">
    <source>
        <dbReference type="Pfam" id="PF07715"/>
    </source>
</evidence>
<evidence type="ECO:0000256" key="9">
    <source>
        <dbReference type="ARBA" id="ARBA00023065"/>
    </source>
</evidence>
<evidence type="ECO:0000259" key="17">
    <source>
        <dbReference type="Pfam" id="PF00593"/>
    </source>
</evidence>
<dbReference type="PROSITE" id="PS52016">
    <property type="entry name" value="TONB_DEPENDENT_REC_3"/>
    <property type="match status" value="1"/>
</dbReference>
<evidence type="ECO:0000256" key="13">
    <source>
        <dbReference type="ARBA" id="ARBA00023237"/>
    </source>
</evidence>
<dbReference type="InterPro" id="IPR037066">
    <property type="entry name" value="Plug_dom_sf"/>
</dbReference>
<dbReference type="Pfam" id="PF07715">
    <property type="entry name" value="Plug"/>
    <property type="match status" value="1"/>
</dbReference>
<evidence type="ECO:0000256" key="8">
    <source>
        <dbReference type="ARBA" id="ARBA00023004"/>
    </source>
</evidence>
<comment type="similarity">
    <text evidence="2 14 15">Belongs to the TonB-dependent receptor family.</text>
</comment>
<evidence type="ECO:0000256" key="5">
    <source>
        <dbReference type="ARBA" id="ARBA00022496"/>
    </source>
</evidence>
<dbReference type="InterPro" id="IPR010105">
    <property type="entry name" value="TonB_sidphr_rcpt"/>
</dbReference>
<evidence type="ECO:0000256" key="7">
    <source>
        <dbReference type="ARBA" id="ARBA00022729"/>
    </source>
</evidence>
<keyword evidence="7 16" id="KW-0732">Signal</keyword>
<keyword evidence="10 15" id="KW-0798">TonB box</keyword>
<feature type="chain" id="PRO_5030552202" evidence="16">
    <location>
        <begin position="27"/>
        <end position="701"/>
    </location>
</feature>
<reference evidence="19 20" key="1">
    <citation type="submission" date="2020-08" db="EMBL/GenBank/DDBJ databases">
        <title>Functional genomics of gut bacteria from endangered species of beetles.</title>
        <authorList>
            <person name="Carlos-Shanley C."/>
        </authorList>
    </citation>
    <scope>NUCLEOTIDE SEQUENCE [LARGE SCALE GENOMIC DNA]</scope>
    <source>
        <strain evidence="19 20">S00198</strain>
    </source>
</reference>
<proteinExistence type="inferred from homology"/>
<dbReference type="EMBL" id="JACHLK010000007">
    <property type="protein sequence ID" value="MBB6561027.1"/>
    <property type="molecule type" value="Genomic_DNA"/>
</dbReference>
<gene>
    <name evidence="19" type="ORF">HNP48_003715</name>
</gene>
<comment type="caution">
    <text evidence="19">The sequence shown here is derived from an EMBL/GenBank/DDBJ whole genome shotgun (WGS) entry which is preliminary data.</text>
</comment>
<dbReference type="InterPro" id="IPR039426">
    <property type="entry name" value="TonB-dep_rcpt-like"/>
</dbReference>
<dbReference type="InterPro" id="IPR036942">
    <property type="entry name" value="Beta-barrel_TonB_sf"/>
</dbReference>
<evidence type="ECO:0000313" key="19">
    <source>
        <dbReference type="EMBL" id="MBB6561027.1"/>
    </source>
</evidence>
<evidence type="ECO:0000256" key="11">
    <source>
        <dbReference type="ARBA" id="ARBA00023136"/>
    </source>
</evidence>
<dbReference type="GO" id="GO:0015344">
    <property type="term" value="F:siderophore uptake transmembrane transporter activity"/>
    <property type="evidence" value="ECO:0007669"/>
    <property type="project" value="TreeGrafter"/>
</dbReference>
<keyword evidence="11 14" id="KW-0472">Membrane</keyword>
<sequence>MFPTLRTTMHAVQVMAGLLAASQAMGQDASTSLPSVTVTASPMREAQQRAASLATGRAAPLLEVPASVSTVPAELMRAQAATTLQEALRNVPGAQADSGFNGSHSQFFVLRGAIADSGTGSSRVLRDGVRLSNYAFVPAFTESVDVLRGPGAALGLRSEPGGSVNIVTRQPELANFGSASLGGGAHNALDATVDLNRVLSAEQELAARLIVTRSTASEWRHVPDRLGGVKLGIAKNDGERYHLGLGVEATDQRYQPDYGLPGVNGRPAAVPMDRQLGEPWADSTTRNTLVDLHGDVEIAPDTRLAVDLTHLRGSSTSVRQSVGAAVAGAPLGTFARRLAYEPGTERRINALATSLTRVQAWGSTRHHLFIDVDRYTETLDQPSAGVAGANNPDINVFSPVYGQTTRPASLTFATTAQDLASTALSLQDRIEWGDWSIVAGLRHTRQDFLYGPAGTRGVQESTTSPKLAVLRKLSDADSVYASYGTGTAPNQASSASGQSLPSRKSRQFEAGWKSLWNGGRLQSDVAVYRLEQTHLLSGDLSTPSMFDKTLAGSGRSQGLEASLAGDLTRDVRLQVAYAYTQARFTDNAEYPGKAIPNVARHALSLWGQYRWNAEHATGAGLYAQGARYADIYNTTVLPGYARLDLSHSWRMPLEGGRQLELQLALRNVFDKAYFVSSHLHLASYLTPGQQRNLYASARYSF</sequence>
<name>A0A7X0PFK5_9BURK</name>
<dbReference type="GO" id="GO:0038023">
    <property type="term" value="F:signaling receptor activity"/>
    <property type="evidence" value="ECO:0007669"/>
    <property type="project" value="InterPro"/>
</dbReference>
<keyword evidence="20" id="KW-1185">Reference proteome</keyword>
<feature type="domain" description="TonB-dependent receptor plug" evidence="18">
    <location>
        <begin position="61"/>
        <end position="162"/>
    </location>
</feature>
<dbReference type="RefSeq" id="WP_184859636.1">
    <property type="nucleotide sequence ID" value="NZ_JACHLK010000007.1"/>
</dbReference>
<evidence type="ECO:0000256" key="15">
    <source>
        <dbReference type="RuleBase" id="RU003357"/>
    </source>
</evidence>
<dbReference type="PANTHER" id="PTHR32552">
    <property type="entry name" value="FERRICHROME IRON RECEPTOR-RELATED"/>
    <property type="match status" value="1"/>
</dbReference>
<keyword evidence="9" id="KW-0406">Ion transport</keyword>
<keyword evidence="3 14" id="KW-0813">Transport</keyword>
<keyword evidence="13 14" id="KW-0998">Cell outer membrane</keyword>
<dbReference type="Gene3D" id="2.40.170.20">
    <property type="entry name" value="TonB-dependent receptor, beta-barrel domain"/>
    <property type="match status" value="1"/>
</dbReference>
<dbReference type="SUPFAM" id="SSF56935">
    <property type="entry name" value="Porins"/>
    <property type="match status" value="1"/>
</dbReference>
<feature type="domain" description="TonB-dependent receptor-like beta-barrel" evidence="17">
    <location>
        <begin position="249"/>
        <end position="668"/>
    </location>
</feature>
<evidence type="ECO:0000256" key="10">
    <source>
        <dbReference type="ARBA" id="ARBA00023077"/>
    </source>
</evidence>
<keyword evidence="6 14" id="KW-0812">Transmembrane</keyword>
<keyword evidence="8" id="KW-0408">Iron</keyword>
<evidence type="ECO:0000256" key="16">
    <source>
        <dbReference type="SAM" id="SignalP"/>
    </source>
</evidence>
<evidence type="ECO:0000256" key="12">
    <source>
        <dbReference type="ARBA" id="ARBA00023170"/>
    </source>
</evidence>
<evidence type="ECO:0000256" key="4">
    <source>
        <dbReference type="ARBA" id="ARBA00022452"/>
    </source>
</evidence>
<keyword evidence="12 19" id="KW-0675">Receptor</keyword>
<dbReference type="Proteomes" id="UP000575083">
    <property type="component" value="Unassembled WGS sequence"/>
</dbReference>
<dbReference type="Gene3D" id="2.170.130.10">
    <property type="entry name" value="TonB-dependent receptor, plug domain"/>
    <property type="match status" value="1"/>
</dbReference>
<dbReference type="GO" id="GO:0015891">
    <property type="term" value="P:siderophore transport"/>
    <property type="evidence" value="ECO:0007669"/>
    <property type="project" value="InterPro"/>
</dbReference>
<evidence type="ECO:0000256" key="2">
    <source>
        <dbReference type="ARBA" id="ARBA00009810"/>
    </source>
</evidence>
<dbReference type="NCBIfam" id="TIGR01783">
    <property type="entry name" value="TonB-siderophor"/>
    <property type="match status" value="1"/>
</dbReference>
<accession>A0A7X0PFK5</accession>
<keyword evidence="4 14" id="KW-1134">Transmembrane beta strand</keyword>
<evidence type="ECO:0000313" key="20">
    <source>
        <dbReference type="Proteomes" id="UP000575083"/>
    </source>
</evidence>
<dbReference type="InterPro" id="IPR000531">
    <property type="entry name" value="Beta-barrel_TonB"/>
</dbReference>
<organism evidence="19 20">
    <name type="scientific">Acidovorax soli</name>
    <dbReference type="NCBI Taxonomy" id="592050"/>
    <lineage>
        <taxon>Bacteria</taxon>
        <taxon>Pseudomonadati</taxon>
        <taxon>Pseudomonadota</taxon>
        <taxon>Betaproteobacteria</taxon>
        <taxon>Burkholderiales</taxon>
        <taxon>Comamonadaceae</taxon>
        <taxon>Acidovorax</taxon>
    </lineage>
</organism>
<protein>
    <submittedName>
        <fullName evidence="19">Iron complex outermembrane receptor protein</fullName>
    </submittedName>
</protein>
<dbReference type="PANTHER" id="PTHR32552:SF68">
    <property type="entry name" value="FERRICHROME OUTER MEMBRANE TRANSPORTER_PHAGE RECEPTOR"/>
    <property type="match status" value="1"/>
</dbReference>
<evidence type="ECO:0000256" key="1">
    <source>
        <dbReference type="ARBA" id="ARBA00004571"/>
    </source>
</evidence>
<dbReference type="AlphaFoldDB" id="A0A7X0PFK5"/>
<dbReference type="InterPro" id="IPR012910">
    <property type="entry name" value="Plug_dom"/>
</dbReference>
<evidence type="ECO:0000256" key="3">
    <source>
        <dbReference type="ARBA" id="ARBA00022448"/>
    </source>
</evidence>
<dbReference type="GO" id="GO:0009279">
    <property type="term" value="C:cell outer membrane"/>
    <property type="evidence" value="ECO:0007669"/>
    <property type="project" value="UniProtKB-SubCell"/>
</dbReference>
<dbReference type="CDD" id="cd01347">
    <property type="entry name" value="ligand_gated_channel"/>
    <property type="match status" value="1"/>
</dbReference>
<evidence type="ECO:0000256" key="6">
    <source>
        <dbReference type="ARBA" id="ARBA00022692"/>
    </source>
</evidence>
<feature type="signal peptide" evidence="16">
    <location>
        <begin position="1"/>
        <end position="26"/>
    </location>
</feature>
<dbReference type="Pfam" id="PF00593">
    <property type="entry name" value="TonB_dep_Rec_b-barrel"/>
    <property type="match status" value="1"/>
</dbReference>